<dbReference type="Pfam" id="PF01569">
    <property type="entry name" value="PAP2"/>
    <property type="match status" value="1"/>
</dbReference>
<name>A0A410WXZ7_9BACL</name>
<dbReference type="InterPro" id="IPR036938">
    <property type="entry name" value="PAP2/HPO_sf"/>
</dbReference>
<protein>
    <submittedName>
        <fullName evidence="4">Undecaprenyl-diphosphatase</fullName>
    </submittedName>
</protein>
<dbReference type="EMBL" id="CP026520">
    <property type="protein sequence ID" value="QAV19309.1"/>
    <property type="molecule type" value="Genomic_DNA"/>
</dbReference>
<reference evidence="3 6" key="2">
    <citation type="submission" date="2022-05" db="EMBL/GenBank/DDBJ databases">
        <title>Genome Sequencing of Bee-Associated Microbes.</title>
        <authorList>
            <person name="Dunlap C."/>
        </authorList>
    </citation>
    <scope>NUCLEOTIDE SEQUENCE [LARGE SCALE GENOMIC DNA]</scope>
    <source>
        <strain evidence="3 6">NRRL B-23120</strain>
    </source>
</reference>
<keyword evidence="1" id="KW-0472">Membrane</keyword>
<dbReference type="Proteomes" id="UP001527202">
    <property type="component" value="Unassembled WGS sequence"/>
</dbReference>
<dbReference type="PANTHER" id="PTHR14969">
    <property type="entry name" value="SPHINGOSINE-1-PHOSPHATE PHOSPHOHYDROLASE"/>
    <property type="match status" value="1"/>
</dbReference>
<dbReference type="Gene3D" id="1.20.144.10">
    <property type="entry name" value="Phosphatidic acid phosphatase type 2/haloperoxidase"/>
    <property type="match status" value="1"/>
</dbReference>
<dbReference type="CDD" id="cd03385">
    <property type="entry name" value="PAP2_BcrC_like"/>
    <property type="match status" value="1"/>
</dbReference>
<evidence type="ECO:0000256" key="1">
    <source>
        <dbReference type="SAM" id="Phobius"/>
    </source>
</evidence>
<dbReference type="EMBL" id="JAMDMJ010000013">
    <property type="protein sequence ID" value="MCY9596277.1"/>
    <property type="molecule type" value="Genomic_DNA"/>
</dbReference>
<feature type="transmembrane region" description="Helical" evidence="1">
    <location>
        <begin position="124"/>
        <end position="142"/>
    </location>
</feature>
<accession>A0A410WXZ7</accession>
<feature type="transmembrane region" description="Helical" evidence="1">
    <location>
        <begin position="59"/>
        <end position="78"/>
    </location>
</feature>
<dbReference type="InterPro" id="IPR033879">
    <property type="entry name" value="UPP_Pase"/>
</dbReference>
<dbReference type="AlphaFoldDB" id="A0A410WXZ7"/>
<dbReference type="PANTHER" id="PTHR14969:SF13">
    <property type="entry name" value="AT30094P"/>
    <property type="match status" value="1"/>
</dbReference>
<reference evidence="4 5" key="1">
    <citation type="submission" date="2018-01" db="EMBL/GenBank/DDBJ databases">
        <title>The whole genome sequencing and assembly of Paenibacillus chitinolyticus KCCM 41400 strain.</title>
        <authorList>
            <person name="Kim J.-Y."/>
            <person name="Park M.-K."/>
            <person name="Lee Y.-J."/>
            <person name="Yi H."/>
            <person name="Bahn Y.-S."/>
            <person name="Kim J.F."/>
            <person name="Lee D.-W."/>
        </authorList>
    </citation>
    <scope>NUCLEOTIDE SEQUENCE [LARGE SCALE GENOMIC DNA]</scope>
    <source>
        <strain evidence="4 5">KCCM 41400</strain>
    </source>
</reference>
<dbReference type="SUPFAM" id="SSF48317">
    <property type="entry name" value="Acid phosphatase/Vanadium-dependent haloperoxidase"/>
    <property type="match status" value="1"/>
</dbReference>
<organism evidence="4 5">
    <name type="scientific">Paenibacillus chitinolyticus</name>
    <dbReference type="NCBI Taxonomy" id="79263"/>
    <lineage>
        <taxon>Bacteria</taxon>
        <taxon>Bacillati</taxon>
        <taxon>Bacillota</taxon>
        <taxon>Bacilli</taxon>
        <taxon>Bacillales</taxon>
        <taxon>Paenibacillaceae</taxon>
        <taxon>Paenibacillus</taxon>
    </lineage>
</organism>
<feature type="transmembrane region" description="Helical" evidence="1">
    <location>
        <begin position="148"/>
        <end position="166"/>
    </location>
</feature>
<dbReference type="InterPro" id="IPR000326">
    <property type="entry name" value="PAP2/HPO"/>
</dbReference>
<dbReference type="RefSeq" id="WP_053228618.1">
    <property type="nucleotide sequence ID" value="NZ_CP026520.1"/>
</dbReference>
<evidence type="ECO:0000313" key="4">
    <source>
        <dbReference type="EMBL" id="QAV19309.1"/>
    </source>
</evidence>
<dbReference type="GO" id="GO:0050380">
    <property type="term" value="F:undecaprenyl-diphosphatase activity"/>
    <property type="evidence" value="ECO:0007669"/>
    <property type="project" value="InterPro"/>
</dbReference>
<keyword evidence="6" id="KW-1185">Reference proteome</keyword>
<dbReference type="KEGG" id="pchi:PC41400_17185"/>
<evidence type="ECO:0000313" key="3">
    <source>
        <dbReference type="EMBL" id="MCY9596277.1"/>
    </source>
</evidence>
<proteinExistence type="predicted"/>
<evidence type="ECO:0000313" key="5">
    <source>
        <dbReference type="Proteomes" id="UP000288943"/>
    </source>
</evidence>
<dbReference type="GeneID" id="95376532"/>
<dbReference type="SMART" id="SM00014">
    <property type="entry name" value="acidPPc"/>
    <property type="match status" value="1"/>
</dbReference>
<keyword evidence="1" id="KW-1133">Transmembrane helix</keyword>
<evidence type="ECO:0000313" key="6">
    <source>
        <dbReference type="Proteomes" id="UP001527202"/>
    </source>
</evidence>
<sequence length="220" mass="24899">MLSIDYQLFQIINGMVGHYSSLDAIMKFFSNDGEYVFILGIIVYWFTRTELNRRMVMEALVSACIAFGITAVLGSLFYRNRPFVDHHVQLLIQHAPNASFPSDHATAAFVVATAIWCTRRKDGWWWLALAAGITVSRVWTGVHYPLDVIAGCLLGVGTAIGIHSCIAKSKWIQICLTKVIRVYERFEVSVWPKHTSSSAFISKSLQYEKKQEEVCDKKTN</sequence>
<feature type="domain" description="Phosphatidic acid phosphatase type 2/haloperoxidase" evidence="2">
    <location>
        <begin position="59"/>
        <end position="163"/>
    </location>
</feature>
<feature type="transmembrane region" description="Helical" evidence="1">
    <location>
        <begin position="28"/>
        <end position="47"/>
    </location>
</feature>
<feature type="transmembrane region" description="Helical" evidence="1">
    <location>
        <begin position="98"/>
        <end position="117"/>
    </location>
</feature>
<evidence type="ECO:0000259" key="2">
    <source>
        <dbReference type="SMART" id="SM00014"/>
    </source>
</evidence>
<dbReference type="Proteomes" id="UP000288943">
    <property type="component" value="Chromosome"/>
</dbReference>
<gene>
    <name evidence="3" type="ORF">M5X16_10885</name>
    <name evidence="4" type="ORF">PC41400_17185</name>
</gene>
<keyword evidence="1" id="KW-0812">Transmembrane</keyword>
<dbReference type="OrthoDB" id="9789113at2"/>
<dbReference type="GO" id="GO:0005886">
    <property type="term" value="C:plasma membrane"/>
    <property type="evidence" value="ECO:0007669"/>
    <property type="project" value="InterPro"/>
</dbReference>